<feature type="region of interest" description="Disordered" evidence="1">
    <location>
        <begin position="71"/>
        <end position="100"/>
    </location>
</feature>
<dbReference type="EMBL" id="VIBQ01000010">
    <property type="protein sequence ID" value="KAB8338908.1"/>
    <property type="molecule type" value="Genomic_DNA"/>
</dbReference>
<sequence length="170" mass="17782">MASKGGSKADFEAVSADIVKLLHKPEYDDGSAGPVLVRLAWHSAGTYDAATDTGGSNGAGMRYEAEGLRPPALDLQPHGLQRPGDCGAERGAQPGPLPREPQRLRGQVGECADALQQHVLQAAAERRLAAEDAAERHPAVCVRGRGHRGRADDAADRHCAHAGCQLQAVG</sequence>
<name>A0A5N6KQW1_9ROSI</name>
<comment type="caution">
    <text evidence="2">The sequence shown here is derived from an EMBL/GenBank/DDBJ whole genome shotgun (WGS) entry which is preliminary data.</text>
</comment>
<evidence type="ECO:0000313" key="3">
    <source>
        <dbReference type="Proteomes" id="UP000327013"/>
    </source>
</evidence>
<proteinExistence type="predicted"/>
<reference evidence="2 3" key="1">
    <citation type="submission" date="2019-06" db="EMBL/GenBank/DDBJ databases">
        <title>A chromosomal-level reference genome of Carpinus fangiana (Coryloideae, Betulaceae).</title>
        <authorList>
            <person name="Yang X."/>
            <person name="Wang Z."/>
            <person name="Zhang L."/>
            <person name="Hao G."/>
            <person name="Liu J."/>
            <person name="Yang Y."/>
        </authorList>
    </citation>
    <scope>NUCLEOTIDE SEQUENCE [LARGE SCALE GENOMIC DNA]</scope>
    <source>
        <strain evidence="2">Cfa_2016G</strain>
        <tissue evidence="2">Leaf</tissue>
    </source>
</reference>
<dbReference type="GO" id="GO:0004601">
    <property type="term" value="F:peroxidase activity"/>
    <property type="evidence" value="ECO:0007669"/>
    <property type="project" value="InterPro"/>
</dbReference>
<gene>
    <name evidence="2" type="ORF">FH972_021850</name>
</gene>
<dbReference type="AlphaFoldDB" id="A0A5N6KQW1"/>
<organism evidence="2 3">
    <name type="scientific">Carpinus fangiana</name>
    <dbReference type="NCBI Taxonomy" id="176857"/>
    <lineage>
        <taxon>Eukaryota</taxon>
        <taxon>Viridiplantae</taxon>
        <taxon>Streptophyta</taxon>
        <taxon>Embryophyta</taxon>
        <taxon>Tracheophyta</taxon>
        <taxon>Spermatophyta</taxon>
        <taxon>Magnoliopsida</taxon>
        <taxon>eudicotyledons</taxon>
        <taxon>Gunneridae</taxon>
        <taxon>Pentapetalae</taxon>
        <taxon>rosids</taxon>
        <taxon>fabids</taxon>
        <taxon>Fagales</taxon>
        <taxon>Betulaceae</taxon>
        <taxon>Carpinus</taxon>
    </lineage>
</organism>
<dbReference type="PRINTS" id="PR00459">
    <property type="entry name" value="ASPEROXIDASE"/>
</dbReference>
<dbReference type="Proteomes" id="UP000327013">
    <property type="component" value="Unassembled WGS sequence"/>
</dbReference>
<dbReference type="PROSITE" id="PS00436">
    <property type="entry name" value="PEROXIDASE_2"/>
    <property type="match status" value="1"/>
</dbReference>
<dbReference type="Gene3D" id="1.10.520.10">
    <property type="match status" value="1"/>
</dbReference>
<accession>A0A5N6KQW1</accession>
<evidence type="ECO:0000256" key="1">
    <source>
        <dbReference type="SAM" id="MobiDB-lite"/>
    </source>
</evidence>
<dbReference type="OrthoDB" id="775155at2759"/>
<dbReference type="InterPro" id="IPR010255">
    <property type="entry name" value="Haem_peroxidase_sf"/>
</dbReference>
<dbReference type="InterPro" id="IPR019794">
    <property type="entry name" value="Peroxidases_AS"/>
</dbReference>
<protein>
    <submittedName>
        <fullName evidence="2">Uncharacterized protein</fullName>
    </submittedName>
</protein>
<dbReference type="GO" id="GO:0006979">
    <property type="term" value="P:response to oxidative stress"/>
    <property type="evidence" value="ECO:0007669"/>
    <property type="project" value="InterPro"/>
</dbReference>
<dbReference type="SUPFAM" id="SSF48113">
    <property type="entry name" value="Heme-dependent peroxidases"/>
    <property type="match status" value="1"/>
</dbReference>
<keyword evidence="3" id="KW-1185">Reference proteome</keyword>
<evidence type="ECO:0000313" key="2">
    <source>
        <dbReference type="EMBL" id="KAB8338908.1"/>
    </source>
</evidence>
<dbReference type="GO" id="GO:0020037">
    <property type="term" value="F:heme binding"/>
    <property type="evidence" value="ECO:0007669"/>
    <property type="project" value="InterPro"/>
</dbReference>
<dbReference type="InterPro" id="IPR002207">
    <property type="entry name" value="Peroxidase_I"/>
</dbReference>